<dbReference type="Proteomes" id="UP001057375">
    <property type="component" value="Unassembled WGS sequence"/>
</dbReference>
<gene>
    <name evidence="1" type="ORF">ADUPG1_010259</name>
</gene>
<name>A0ABQ5JR26_9EUKA</name>
<evidence type="ECO:0000313" key="1">
    <source>
        <dbReference type="EMBL" id="GKT13395.1"/>
    </source>
</evidence>
<comment type="caution">
    <text evidence="1">The sequence shown here is derived from an EMBL/GenBank/DDBJ whole genome shotgun (WGS) entry which is preliminary data.</text>
</comment>
<protein>
    <submittedName>
        <fullName evidence="1">Uncharacterized protein</fullName>
    </submittedName>
</protein>
<evidence type="ECO:0000313" key="2">
    <source>
        <dbReference type="Proteomes" id="UP001057375"/>
    </source>
</evidence>
<dbReference type="EMBL" id="BQXS01011506">
    <property type="protein sequence ID" value="GKT13395.1"/>
    <property type="molecule type" value="Genomic_DNA"/>
</dbReference>
<organism evidence="1 2">
    <name type="scientific">Aduncisulcus paluster</name>
    <dbReference type="NCBI Taxonomy" id="2918883"/>
    <lineage>
        <taxon>Eukaryota</taxon>
        <taxon>Metamonada</taxon>
        <taxon>Carpediemonas-like organisms</taxon>
        <taxon>Aduncisulcus</taxon>
    </lineage>
</organism>
<sequence length="149" mass="17066">MKWEEVCEDLIIDDPDNVSLHQIIKYLQDKDYKAGVIWISEYFLPPLDRAITLVQGKISSSAIYAVKDLLMAFESPEFDTPQAKKSRTKIKNCWKELSPSRDEVLRAYKLLSDGFISGSEVEHYLMTVGKEDCSDDYMVANSSPFLVME</sequence>
<keyword evidence="2" id="KW-1185">Reference proteome</keyword>
<accession>A0ABQ5JR26</accession>
<reference evidence="1" key="1">
    <citation type="submission" date="2022-03" db="EMBL/GenBank/DDBJ databases">
        <title>Draft genome sequence of Aduncisulcus paluster, a free-living microaerophilic Fornicata.</title>
        <authorList>
            <person name="Yuyama I."/>
            <person name="Kume K."/>
            <person name="Tamura T."/>
            <person name="Inagaki Y."/>
            <person name="Hashimoto T."/>
        </authorList>
    </citation>
    <scope>NUCLEOTIDE SEQUENCE</scope>
    <source>
        <strain evidence="1">NY0171</strain>
    </source>
</reference>
<proteinExistence type="predicted"/>